<feature type="transmembrane region" description="Helical" evidence="6">
    <location>
        <begin position="16"/>
        <end position="33"/>
    </location>
</feature>
<proteinExistence type="predicted"/>
<accession>A0A9P4NN91</accession>
<evidence type="ECO:0000256" key="5">
    <source>
        <dbReference type="SAM" id="MobiDB-lite"/>
    </source>
</evidence>
<dbReference type="EMBL" id="MU007051">
    <property type="protein sequence ID" value="KAF2428934.1"/>
    <property type="molecule type" value="Genomic_DNA"/>
</dbReference>
<protein>
    <submittedName>
        <fullName evidence="7">PQ loop repeat protein</fullName>
    </submittedName>
</protein>
<gene>
    <name evidence="7" type="ORF">EJ08DRAFT_307646</name>
</gene>
<evidence type="ECO:0000256" key="1">
    <source>
        <dbReference type="ARBA" id="ARBA00004141"/>
    </source>
</evidence>
<feature type="transmembrane region" description="Helical" evidence="6">
    <location>
        <begin position="53"/>
        <end position="72"/>
    </location>
</feature>
<dbReference type="PANTHER" id="PTHR16201">
    <property type="entry name" value="SEVEN TRANSMEMBRANE PROTEIN 1-RELATED"/>
    <property type="match status" value="1"/>
</dbReference>
<reference evidence="7" key="1">
    <citation type="journal article" date="2020" name="Stud. Mycol.">
        <title>101 Dothideomycetes genomes: a test case for predicting lifestyles and emergence of pathogens.</title>
        <authorList>
            <person name="Haridas S."/>
            <person name="Albert R."/>
            <person name="Binder M."/>
            <person name="Bloem J."/>
            <person name="Labutti K."/>
            <person name="Salamov A."/>
            <person name="Andreopoulos B."/>
            <person name="Baker S."/>
            <person name="Barry K."/>
            <person name="Bills G."/>
            <person name="Bluhm B."/>
            <person name="Cannon C."/>
            <person name="Castanera R."/>
            <person name="Culley D."/>
            <person name="Daum C."/>
            <person name="Ezra D."/>
            <person name="Gonzalez J."/>
            <person name="Henrissat B."/>
            <person name="Kuo A."/>
            <person name="Liang C."/>
            <person name="Lipzen A."/>
            <person name="Lutzoni F."/>
            <person name="Magnuson J."/>
            <person name="Mondo S."/>
            <person name="Nolan M."/>
            <person name="Ohm R."/>
            <person name="Pangilinan J."/>
            <person name="Park H.-J."/>
            <person name="Ramirez L."/>
            <person name="Alfaro M."/>
            <person name="Sun H."/>
            <person name="Tritt A."/>
            <person name="Yoshinaga Y."/>
            <person name="Zwiers L.-H."/>
            <person name="Turgeon B."/>
            <person name="Goodwin S."/>
            <person name="Spatafora J."/>
            <person name="Crous P."/>
            <person name="Grigoriev I."/>
        </authorList>
    </citation>
    <scope>NUCLEOTIDE SEQUENCE</scope>
    <source>
        <strain evidence="7">CBS 130266</strain>
    </source>
</reference>
<keyword evidence="8" id="KW-1185">Reference proteome</keyword>
<evidence type="ECO:0000313" key="8">
    <source>
        <dbReference type="Proteomes" id="UP000800235"/>
    </source>
</evidence>
<dbReference type="Proteomes" id="UP000800235">
    <property type="component" value="Unassembled WGS sequence"/>
</dbReference>
<dbReference type="PANTHER" id="PTHR16201:SF11">
    <property type="entry name" value="PQ-LOOP REPEAT-CONTAINING PROTEIN"/>
    <property type="match status" value="1"/>
</dbReference>
<dbReference type="Pfam" id="PF04193">
    <property type="entry name" value="PQ-loop"/>
    <property type="match status" value="2"/>
</dbReference>
<evidence type="ECO:0000313" key="7">
    <source>
        <dbReference type="EMBL" id="KAF2428934.1"/>
    </source>
</evidence>
<evidence type="ECO:0000256" key="3">
    <source>
        <dbReference type="ARBA" id="ARBA00022989"/>
    </source>
</evidence>
<feature type="compositionally biased region" description="Basic and acidic residues" evidence="5">
    <location>
        <begin position="259"/>
        <end position="273"/>
    </location>
</feature>
<dbReference type="GO" id="GO:0016020">
    <property type="term" value="C:membrane"/>
    <property type="evidence" value="ECO:0007669"/>
    <property type="project" value="UniProtKB-SubCell"/>
</dbReference>
<keyword evidence="3 6" id="KW-1133">Transmembrane helix</keyword>
<dbReference type="OrthoDB" id="19344at2759"/>
<name>A0A9P4NN91_9PEZI</name>
<dbReference type="SMART" id="SM00679">
    <property type="entry name" value="CTNS"/>
    <property type="match status" value="2"/>
</dbReference>
<feature type="transmembrane region" description="Helical" evidence="6">
    <location>
        <begin position="168"/>
        <end position="187"/>
    </location>
</feature>
<dbReference type="AlphaFoldDB" id="A0A9P4NN91"/>
<dbReference type="InterPro" id="IPR006603">
    <property type="entry name" value="PQ-loop_rpt"/>
</dbReference>
<evidence type="ECO:0000256" key="4">
    <source>
        <dbReference type="ARBA" id="ARBA00023136"/>
    </source>
</evidence>
<feature type="region of interest" description="Disordered" evidence="5">
    <location>
        <begin position="259"/>
        <end position="306"/>
    </location>
</feature>
<dbReference type="InterPro" id="IPR051415">
    <property type="entry name" value="LAAT-1"/>
</dbReference>
<feature type="transmembrane region" description="Helical" evidence="6">
    <location>
        <begin position="84"/>
        <end position="117"/>
    </location>
</feature>
<evidence type="ECO:0000256" key="6">
    <source>
        <dbReference type="SAM" id="Phobius"/>
    </source>
</evidence>
<keyword evidence="4 6" id="KW-0472">Membrane</keyword>
<feature type="transmembrane region" description="Helical" evidence="6">
    <location>
        <begin position="138"/>
        <end position="162"/>
    </location>
</feature>
<sequence>MKSPSPHCNALSSPNIPTFSLSVFIVFGILISYLPQHYRIISRRSSEGLSPYFVLLGTTSSTFAIANILTLPASQEDIGCCKEISGVACLAGLLGIAQVAVQWACFNLIMLLWIIFFPTPGPEDHPSDAPAQPTYRDALRVVFICVAHTTIVVILSTVFLLWYPRALLPWATFLGISAAILACIQYIPQLYTTYRLQHVMSLSVPMMCIQTPGSFVFAFSLGLRLGWGGWSAWGVYIVTGLLQGGLLVMGIQFELRDRKKRAQEEQPDREGERAPLLGGANGNGDSRTNGHSAVGERSYAAIPGDE</sequence>
<comment type="subcellular location">
    <subcellularLocation>
        <location evidence="1">Membrane</location>
        <topology evidence="1">Multi-pass membrane protein</topology>
    </subcellularLocation>
</comment>
<keyword evidence="2 6" id="KW-0812">Transmembrane</keyword>
<feature type="transmembrane region" description="Helical" evidence="6">
    <location>
        <begin position="199"/>
        <end position="221"/>
    </location>
</feature>
<comment type="caution">
    <text evidence="7">The sequence shown here is derived from an EMBL/GenBank/DDBJ whole genome shotgun (WGS) entry which is preliminary data.</text>
</comment>
<dbReference type="Gene3D" id="1.20.1280.290">
    <property type="match status" value="2"/>
</dbReference>
<evidence type="ECO:0000256" key="2">
    <source>
        <dbReference type="ARBA" id="ARBA00022692"/>
    </source>
</evidence>
<organism evidence="7 8">
    <name type="scientific">Tothia fuscella</name>
    <dbReference type="NCBI Taxonomy" id="1048955"/>
    <lineage>
        <taxon>Eukaryota</taxon>
        <taxon>Fungi</taxon>
        <taxon>Dikarya</taxon>
        <taxon>Ascomycota</taxon>
        <taxon>Pezizomycotina</taxon>
        <taxon>Dothideomycetes</taxon>
        <taxon>Pleosporomycetidae</taxon>
        <taxon>Venturiales</taxon>
        <taxon>Cylindrosympodiaceae</taxon>
        <taxon>Tothia</taxon>
    </lineage>
</organism>
<feature type="transmembrane region" description="Helical" evidence="6">
    <location>
        <begin position="233"/>
        <end position="251"/>
    </location>
</feature>